<gene>
    <name evidence="1" type="ORF">AG1IA_01552</name>
</gene>
<accession>L8X707</accession>
<dbReference type="EMBL" id="AFRT01000322">
    <property type="protein sequence ID" value="ELU44419.1"/>
    <property type="molecule type" value="Genomic_DNA"/>
</dbReference>
<evidence type="ECO:0000313" key="1">
    <source>
        <dbReference type="EMBL" id="ELU44419.1"/>
    </source>
</evidence>
<evidence type="ECO:0000313" key="2">
    <source>
        <dbReference type="Proteomes" id="UP000011668"/>
    </source>
</evidence>
<protein>
    <submittedName>
        <fullName evidence="1">Uncharacterized protein</fullName>
    </submittedName>
</protein>
<organism evidence="1 2">
    <name type="scientific">Thanatephorus cucumeris (strain AG1-IA)</name>
    <name type="common">Rice sheath blight fungus</name>
    <name type="synonym">Rhizoctonia solani</name>
    <dbReference type="NCBI Taxonomy" id="983506"/>
    <lineage>
        <taxon>Eukaryota</taxon>
        <taxon>Fungi</taxon>
        <taxon>Dikarya</taxon>
        <taxon>Basidiomycota</taxon>
        <taxon>Agaricomycotina</taxon>
        <taxon>Agaricomycetes</taxon>
        <taxon>Cantharellales</taxon>
        <taxon>Ceratobasidiaceae</taxon>
        <taxon>Rhizoctonia</taxon>
        <taxon>Rhizoctonia solani AG-1</taxon>
    </lineage>
</organism>
<comment type="caution">
    <text evidence="1">The sequence shown here is derived from an EMBL/GenBank/DDBJ whole genome shotgun (WGS) entry which is preliminary data.</text>
</comment>
<dbReference type="Proteomes" id="UP000011668">
    <property type="component" value="Unassembled WGS sequence"/>
</dbReference>
<keyword evidence="2" id="KW-1185">Reference proteome</keyword>
<sequence>MLVGPGTADFSRSLGGESVSHSLGLVVRAGEPPSASVEGRKYSLNSVAFWEWILDMDVCEVISAYQTQENSQYSVKKQCQMGGGGSTN</sequence>
<dbReference type="AlphaFoldDB" id="L8X707"/>
<proteinExistence type="predicted"/>
<reference evidence="1 2" key="1">
    <citation type="journal article" date="2013" name="Nat. Commun.">
        <title>The evolution and pathogenic mechanisms of the rice sheath blight pathogen.</title>
        <authorList>
            <person name="Zheng A."/>
            <person name="Lin R."/>
            <person name="Xu L."/>
            <person name="Qin P."/>
            <person name="Tang C."/>
            <person name="Ai P."/>
            <person name="Zhang D."/>
            <person name="Liu Y."/>
            <person name="Sun Z."/>
            <person name="Feng H."/>
            <person name="Wang Y."/>
            <person name="Chen Y."/>
            <person name="Liang X."/>
            <person name="Fu R."/>
            <person name="Li Q."/>
            <person name="Zhang J."/>
            <person name="Yu X."/>
            <person name="Xie Z."/>
            <person name="Ding L."/>
            <person name="Guan P."/>
            <person name="Tang J."/>
            <person name="Liang Y."/>
            <person name="Wang S."/>
            <person name="Deng Q."/>
            <person name="Li S."/>
            <person name="Zhu J."/>
            <person name="Wang L."/>
            <person name="Liu H."/>
            <person name="Li P."/>
        </authorList>
    </citation>
    <scope>NUCLEOTIDE SEQUENCE [LARGE SCALE GENOMIC DNA]</scope>
    <source>
        <strain evidence="2">AG-1 IA</strain>
    </source>
</reference>
<dbReference type="HOGENOM" id="CLU_2470613_0_0_1"/>
<name>L8X707_THACA</name>